<feature type="transmembrane region" description="Helical" evidence="8">
    <location>
        <begin position="331"/>
        <end position="348"/>
    </location>
</feature>
<dbReference type="GO" id="GO:0005351">
    <property type="term" value="F:carbohydrate:proton symporter activity"/>
    <property type="evidence" value="ECO:0007669"/>
    <property type="project" value="TreeGrafter"/>
</dbReference>
<dbReference type="InterPro" id="IPR036259">
    <property type="entry name" value="MFS_trans_sf"/>
</dbReference>
<comment type="similarity">
    <text evidence="2 7">Belongs to the major facilitator superfamily. Sugar transporter (TC 2.A.1.1) family.</text>
</comment>
<protein>
    <submittedName>
        <fullName evidence="10">General substrate transporter</fullName>
    </submittedName>
</protein>
<keyword evidence="3 7" id="KW-0813">Transport</keyword>
<dbReference type="PROSITE" id="PS50850">
    <property type="entry name" value="MFS"/>
    <property type="match status" value="1"/>
</dbReference>
<evidence type="ECO:0000256" key="4">
    <source>
        <dbReference type="ARBA" id="ARBA00022692"/>
    </source>
</evidence>
<feature type="transmembrane region" description="Helical" evidence="8">
    <location>
        <begin position="355"/>
        <end position="373"/>
    </location>
</feature>
<dbReference type="AlphaFoldDB" id="A0A6A6TIK7"/>
<evidence type="ECO:0000313" key="10">
    <source>
        <dbReference type="EMBL" id="KAF2659720.1"/>
    </source>
</evidence>
<evidence type="ECO:0000256" key="3">
    <source>
        <dbReference type="ARBA" id="ARBA00022448"/>
    </source>
</evidence>
<evidence type="ECO:0000256" key="2">
    <source>
        <dbReference type="ARBA" id="ARBA00010992"/>
    </source>
</evidence>
<dbReference type="FunFam" id="1.20.1250.20:FF:000117">
    <property type="entry name" value="MFS hexose transporter"/>
    <property type="match status" value="1"/>
</dbReference>
<name>A0A6A6TIK7_9PLEO</name>
<dbReference type="PANTHER" id="PTHR48022:SF31">
    <property type="entry name" value="HEXOSE TRANSPORTER"/>
    <property type="match status" value="1"/>
</dbReference>
<dbReference type="NCBIfam" id="TIGR00879">
    <property type="entry name" value="SP"/>
    <property type="match status" value="1"/>
</dbReference>
<feature type="transmembrane region" description="Helical" evidence="8">
    <location>
        <begin position="37"/>
        <end position="59"/>
    </location>
</feature>
<feature type="transmembrane region" description="Helical" evidence="8">
    <location>
        <begin position="455"/>
        <end position="477"/>
    </location>
</feature>
<feature type="transmembrane region" description="Helical" evidence="8">
    <location>
        <begin position="79"/>
        <end position="101"/>
    </location>
</feature>
<keyword evidence="11" id="KW-1185">Reference proteome</keyword>
<evidence type="ECO:0000313" key="11">
    <source>
        <dbReference type="Proteomes" id="UP000799324"/>
    </source>
</evidence>
<dbReference type="Gene3D" id="1.20.1250.20">
    <property type="entry name" value="MFS general substrate transporter like domains"/>
    <property type="match status" value="1"/>
</dbReference>
<evidence type="ECO:0000256" key="1">
    <source>
        <dbReference type="ARBA" id="ARBA00004141"/>
    </source>
</evidence>
<feature type="transmembrane region" description="Helical" evidence="8">
    <location>
        <begin position="108"/>
        <end position="127"/>
    </location>
</feature>
<feature type="transmembrane region" description="Helical" evidence="8">
    <location>
        <begin position="289"/>
        <end position="311"/>
    </location>
</feature>
<evidence type="ECO:0000256" key="8">
    <source>
        <dbReference type="SAM" id="Phobius"/>
    </source>
</evidence>
<dbReference type="InterPro" id="IPR003663">
    <property type="entry name" value="Sugar/inositol_transpt"/>
</dbReference>
<feature type="transmembrane region" description="Helical" evidence="8">
    <location>
        <begin position="393"/>
        <end position="414"/>
    </location>
</feature>
<dbReference type="InterPro" id="IPR020846">
    <property type="entry name" value="MFS_dom"/>
</dbReference>
<dbReference type="EMBL" id="MU004305">
    <property type="protein sequence ID" value="KAF2659720.1"/>
    <property type="molecule type" value="Genomic_DNA"/>
</dbReference>
<evidence type="ECO:0000256" key="7">
    <source>
        <dbReference type="RuleBase" id="RU003346"/>
    </source>
</evidence>
<reference evidence="10" key="1">
    <citation type="journal article" date="2020" name="Stud. Mycol.">
        <title>101 Dothideomycetes genomes: a test case for predicting lifestyles and emergence of pathogens.</title>
        <authorList>
            <person name="Haridas S."/>
            <person name="Albert R."/>
            <person name="Binder M."/>
            <person name="Bloem J."/>
            <person name="Labutti K."/>
            <person name="Salamov A."/>
            <person name="Andreopoulos B."/>
            <person name="Baker S."/>
            <person name="Barry K."/>
            <person name="Bills G."/>
            <person name="Bluhm B."/>
            <person name="Cannon C."/>
            <person name="Castanera R."/>
            <person name="Culley D."/>
            <person name="Daum C."/>
            <person name="Ezra D."/>
            <person name="Gonzalez J."/>
            <person name="Henrissat B."/>
            <person name="Kuo A."/>
            <person name="Liang C."/>
            <person name="Lipzen A."/>
            <person name="Lutzoni F."/>
            <person name="Magnuson J."/>
            <person name="Mondo S."/>
            <person name="Nolan M."/>
            <person name="Ohm R."/>
            <person name="Pangilinan J."/>
            <person name="Park H.-J."/>
            <person name="Ramirez L."/>
            <person name="Alfaro M."/>
            <person name="Sun H."/>
            <person name="Tritt A."/>
            <person name="Yoshinaga Y."/>
            <person name="Zwiers L.-H."/>
            <person name="Turgeon B."/>
            <person name="Goodwin S."/>
            <person name="Spatafora J."/>
            <person name="Crous P."/>
            <person name="Grigoriev I."/>
        </authorList>
    </citation>
    <scope>NUCLEOTIDE SEQUENCE</scope>
    <source>
        <strain evidence="10">CBS 122681</strain>
    </source>
</reference>
<keyword evidence="6 8" id="KW-0472">Membrane</keyword>
<dbReference type="InterPro" id="IPR005828">
    <property type="entry name" value="MFS_sugar_transport-like"/>
</dbReference>
<dbReference type="Pfam" id="PF00083">
    <property type="entry name" value="Sugar_tr"/>
    <property type="match status" value="1"/>
</dbReference>
<dbReference type="SUPFAM" id="SSF103473">
    <property type="entry name" value="MFS general substrate transporter"/>
    <property type="match status" value="1"/>
</dbReference>
<dbReference type="GO" id="GO:0016020">
    <property type="term" value="C:membrane"/>
    <property type="evidence" value="ECO:0007669"/>
    <property type="project" value="UniProtKB-SubCell"/>
</dbReference>
<feature type="transmembrane region" description="Helical" evidence="8">
    <location>
        <begin position="167"/>
        <end position="187"/>
    </location>
</feature>
<gene>
    <name evidence="10" type="ORF">K491DRAFT_650796</name>
</gene>
<keyword evidence="5 8" id="KW-1133">Transmembrane helix</keyword>
<keyword evidence="4 8" id="KW-0812">Transmembrane</keyword>
<feature type="transmembrane region" description="Helical" evidence="8">
    <location>
        <begin position="133"/>
        <end position="155"/>
    </location>
</feature>
<comment type="subcellular location">
    <subcellularLocation>
        <location evidence="1">Membrane</location>
        <topology evidence="1">Multi-pass membrane protein</topology>
    </subcellularLocation>
</comment>
<evidence type="ECO:0000259" key="9">
    <source>
        <dbReference type="PROSITE" id="PS50850"/>
    </source>
</evidence>
<evidence type="ECO:0000256" key="5">
    <source>
        <dbReference type="ARBA" id="ARBA00022989"/>
    </source>
</evidence>
<feature type="domain" description="Major facilitator superfamily (MFS) profile" evidence="9">
    <location>
        <begin position="40"/>
        <end position="480"/>
    </location>
</feature>
<dbReference type="PANTHER" id="PTHR48022">
    <property type="entry name" value="PLASTIDIC GLUCOSE TRANSPORTER 4"/>
    <property type="match status" value="1"/>
</dbReference>
<feature type="transmembrane region" description="Helical" evidence="8">
    <location>
        <begin position="426"/>
        <end position="443"/>
    </location>
</feature>
<feature type="transmembrane region" description="Helical" evidence="8">
    <location>
        <begin position="199"/>
        <end position="219"/>
    </location>
</feature>
<dbReference type="Proteomes" id="UP000799324">
    <property type="component" value="Unassembled WGS sequence"/>
</dbReference>
<dbReference type="OrthoDB" id="6133115at2759"/>
<organism evidence="10 11">
    <name type="scientific">Lophiostoma macrostomum CBS 122681</name>
    <dbReference type="NCBI Taxonomy" id="1314788"/>
    <lineage>
        <taxon>Eukaryota</taxon>
        <taxon>Fungi</taxon>
        <taxon>Dikarya</taxon>
        <taxon>Ascomycota</taxon>
        <taxon>Pezizomycotina</taxon>
        <taxon>Dothideomycetes</taxon>
        <taxon>Pleosporomycetidae</taxon>
        <taxon>Pleosporales</taxon>
        <taxon>Lophiostomataceae</taxon>
        <taxon>Lophiostoma</taxon>
    </lineage>
</organism>
<evidence type="ECO:0000256" key="6">
    <source>
        <dbReference type="ARBA" id="ARBA00023136"/>
    </source>
</evidence>
<sequence>MIKKIHVLGREDAELAQVESPHLSKVDWTKDPGLRKLYFWAFIICIASATTGYDGSMLNNLRILDTFKSYFGDPRGSDLGLLTALYPIGSIASLPVTPFIADHFGRKVTIAFGCVIMLVGAAVQSAARNLEMFMAGRFFMGFGNSLAQLSSPLLLTELCHPQHRGRVTAVYNCLWNVGAIICTWLTFGTKRIPSNWSWRVPALVQAFPSVIQLLFIFFIPESPRWLIAKGRNEEALNILCKYHSNGNLHDPTVQFEYHEIKETLRLEYQYQKSSSYLDFFKTRGNRHRLLLLASLGLFSQWSGNGLVSYYATDVYNSIGITSSDTQLGINGGLNILSLIVSVSCALLVDRVGRRPLFIAATASMCVTFIIWTICSSQQEKYHTKAAGEAVIAMIWIFQVSYSLAWSGLLIAYTVEILPFKIRAKGLMIMNFFIQVALTINQYVNPLGFDHLKPTWKLYTIYAVWIFIELIFVCFTYVETRGPTLEEVAKVFDGDAAEVAHVDLEKVESNAVTSGFDKGAGIRVQDIQLQDLRHSERYERL</sequence>
<accession>A0A6A6TIK7</accession>
<proteinExistence type="inferred from homology"/>
<dbReference type="InterPro" id="IPR050360">
    <property type="entry name" value="MFS_Sugar_Transporters"/>
</dbReference>